<reference evidence="1 2" key="1">
    <citation type="submission" date="2017-07" db="EMBL/GenBank/DDBJ databases">
        <title>Mechanisms for carbon and nitrogen cycling indicate functional differentiation within the Candidate Phyla Radiation.</title>
        <authorList>
            <person name="Danczak R.E."/>
            <person name="Johnston M.D."/>
            <person name="Kenah C."/>
            <person name="Slattery M."/>
            <person name="Wrighton K.C."/>
            <person name="Wilkins M.J."/>
        </authorList>
    </citation>
    <scope>NUCLEOTIDE SEQUENCE [LARGE SCALE GENOMIC DNA]</scope>
    <source>
        <strain evidence="1">Athens1014_28</strain>
    </source>
</reference>
<evidence type="ECO:0000313" key="2">
    <source>
        <dbReference type="Proteomes" id="UP000316495"/>
    </source>
</evidence>
<dbReference type="InterPro" id="IPR010921">
    <property type="entry name" value="Trp_repressor/repl_initiator"/>
</dbReference>
<dbReference type="GO" id="GO:0043565">
    <property type="term" value="F:sequence-specific DNA binding"/>
    <property type="evidence" value="ECO:0007669"/>
    <property type="project" value="InterPro"/>
</dbReference>
<gene>
    <name evidence="1" type="ORF">Athens101428_712</name>
</gene>
<dbReference type="EMBL" id="VMGN01000048">
    <property type="protein sequence ID" value="TSC93294.1"/>
    <property type="molecule type" value="Genomic_DNA"/>
</dbReference>
<dbReference type="SUPFAM" id="SSF48295">
    <property type="entry name" value="TrpR-like"/>
    <property type="match status" value="1"/>
</dbReference>
<dbReference type="InterPro" id="IPR000831">
    <property type="entry name" value="Trp_repress"/>
</dbReference>
<dbReference type="Pfam" id="PF01371">
    <property type="entry name" value="Trp_repressor"/>
    <property type="match status" value="1"/>
</dbReference>
<accession>A0A554LKD2</accession>
<organism evidence="1 2">
    <name type="scientific">Candidatus Berkelbacteria bacterium Athens1014_28</name>
    <dbReference type="NCBI Taxonomy" id="2017145"/>
    <lineage>
        <taxon>Bacteria</taxon>
        <taxon>Candidatus Berkelbacteria</taxon>
    </lineage>
</organism>
<dbReference type="AlphaFoldDB" id="A0A554LKD2"/>
<name>A0A554LKD2_9BACT</name>
<evidence type="ECO:0008006" key="3">
    <source>
        <dbReference type="Google" id="ProtNLM"/>
    </source>
</evidence>
<dbReference type="GO" id="GO:0003700">
    <property type="term" value="F:DNA-binding transcription factor activity"/>
    <property type="evidence" value="ECO:0007669"/>
    <property type="project" value="InterPro"/>
</dbReference>
<comment type="caution">
    <text evidence="1">The sequence shown here is derived from an EMBL/GenBank/DDBJ whole genome shotgun (WGS) entry which is preliminary data.</text>
</comment>
<dbReference type="Proteomes" id="UP000316495">
    <property type="component" value="Unassembled WGS sequence"/>
</dbReference>
<proteinExistence type="predicted"/>
<protein>
    <recommendedName>
        <fullName evidence="3">TrpR like protein, YerC/YecD</fullName>
    </recommendedName>
</protein>
<dbReference type="Gene3D" id="1.10.1270.10">
    <property type="entry name" value="TrpR-like"/>
    <property type="match status" value="1"/>
</dbReference>
<evidence type="ECO:0000313" key="1">
    <source>
        <dbReference type="EMBL" id="TSC93294.1"/>
    </source>
</evidence>
<sequence>MPKFGIDKEARQLLYDTIKRTSSDEFVELIESLMSSAELKDLSRRLMAAKYLKENSTYEEIADTMGMSESTINKIHFKTKGSPIINKLFKKD</sequence>
<dbReference type="InterPro" id="IPR038116">
    <property type="entry name" value="TrpR-like_sf"/>
</dbReference>